<evidence type="ECO:0000313" key="2">
    <source>
        <dbReference type="EMBL" id="VDM57911.1"/>
    </source>
</evidence>
<name>A0A0R3PMY0_ANGCS</name>
<proteinExistence type="predicted"/>
<organism evidence="4">
    <name type="scientific">Angiostrongylus costaricensis</name>
    <name type="common">Nematode worm</name>
    <dbReference type="NCBI Taxonomy" id="334426"/>
    <lineage>
        <taxon>Eukaryota</taxon>
        <taxon>Metazoa</taxon>
        <taxon>Ecdysozoa</taxon>
        <taxon>Nematoda</taxon>
        <taxon>Chromadorea</taxon>
        <taxon>Rhabditida</taxon>
        <taxon>Rhabditina</taxon>
        <taxon>Rhabditomorpha</taxon>
        <taxon>Strongyloidea</taxon>
        <taxon>Metastrongylidae</taxon>
        <taxon>Angiostrongylus</taxon>
    </lineage>
</organism>
<feature type="compositionally biased region" description="Basic and acidic residues" evidence="1">
    <location>
        <begin position="60"/>
        <end position="72"/>
    </location>
</feature>
<evidence type="ECO:0000256" key="1">
    <source>
        <dbReference type="SAM" id="MobiDB-lite"/>
    </source>
</evidence>
<protein>
    <submittedName>
        <fullName evidence="4">DDE_Tnp_1_7 domain-containing protein</fullName>
    </submittedName>
</protein>
<sequence length="108" mass="12385">MRLICLDELMFTAKHPNVKTPITDVHLLPRFPTKILSEYRKSRIAEGVVSHLDYSNYKNGKSDGKSDKEEIIRSSNGNSNAHYKDGLEDYSSRRSFDSKILVFLLCSF</sequence>
<gene>
    <name evidence="2" type="ORF">ACOC_LOCUS6326</name>
</gene>
<dbReference type="EMBL" id="UYYA01003937">
    <property type="protein sequence ID" value="VDM57911.1"/>
    <property type="molecule type" value="Genomic_DNA"/>
</dbReference>
<dbReference type="Proteomes" id="UP000267027">
    <property type="component" value="Unassembled WGS sequence"/>
</dbReference>
<feature type="region of interest" description="Disordered" evidence="1">
    <location>
        <begin position="56"/>
        <end position="85"/>
    </location>
</feature>
<dbReference type="AlphaFoldDB" id="A0A0R3PMY0"/>
<keyword evidence="3" id="KW-1185">Reference proteome</keyword>
<reference evidence="4" key="1">
    <citation type="submission" date="2017-02" db="UniProtKB">
        <authorList>
            <consortium name="WormBaseParasite"/>
        </authorList>
    </citation>
    <scope>IDENTIFICATION</scope>
</reference>
<reference evidence="2 3" key="2">
    <citation type="submission" date="2018-11" db="EMBL/GenBank/DDBJ databases">
        <authorList>
            <consortium name="Pathogen Informatics"/>
        </authorList>
    </citation>
    <scope>NUCLEOTIDE SEQUENCE [LARGE SCALE GENOMIC DNA]</scope>
    <source>
        <strain evidence="2 3">Costa Rica</strain>
    </source>
</reference>
<accession>A0A0R3PMY0</accession>
<dbReference type="WBParaSite" id="ACOC_0000632501-mRNA-1">
    <property type="protein sequence ID" value="ACOC_0000632501-mRNA-1"/>
    <property type="gene ID" value="ACOC_0000632501"/>
</dbReference>
<evidence type="ECO:0000313" key="3">
    <source>
        <dbReference type="Proteomes" id="UP000267027"/>
    </source>
</evidence>
<evidence type="ECO:0000313" key="4">
    <source>
        <dbReference type="WBParaSite" id="ACOC_0000632501-mRNA-1"/>
    </source>
</evidence>